<dbReference type="GO" id="GO:0009055">
    <property type="term" value="F:electron transfer activity"/>
    <property type="evidence" value="ECO:0007669"/>
    <property type="project" value="TreeGrafter"/>
</dbReference>
<dbReference type="PROSITE" id="PS51354">
    <property type="entry name" value="GLUTAREDOXIN_2"/>
    <property type="match status" value="1"/>
</dbReference>
<dbReference type="GO" id="GO:0045454">
    <property type="term" value="P:cell redox homeostasis"/>
    <property type="evidence" value="ECO:0007669"/>
    <property type="project" value="TreeGrafter"/>
</dbReference>
<organism evidence="2 3">
    <name type="scientific">Paenibacillus uliginis N3/975</name>
    <dbReference type="NCBI Taxonomy" id="1313296"/>
    <lineage>
        <taxon>Bacteria</taxon>
        <taxon>Bacillati</taxon>
        <taxon>Bacillota</taxon>
        <taxon>Bacilli</taxon>
        <taxon>Bacillales</taxon>
        <taxon>Paenibacillaceae</taxon>
        <taxon>Paenibacillus</taxon>
    </lineage>
</organism>
<accession>A0A1X7G818</accession>
<dbReference type="RefSeq" id="WP_208917254.1">
    <property type="nucleotide sequence ID" value="NZ_LT840184.1"/>
</dbReference>
<dbReference type="EMBL" id="LT840184">
    <property type="protein sequence ID" value="SMF65122.1"/>
    <property type="molecule type" value="Genomic_DNA"/>
</dbReference>
<dbReference type="STRING" id="1313296.SAMN05661091_0136"/>
<keyword evidence="3" id="KW-1185">Reference proteome</keyword>
<gene>
    <name evidence="2" type="ORF">SAMN05661091_0136</name>
</gene>
<evidence type="ECO:0000313" key="2">
    <source>
        <dbReference type="EMBL" id="SMF65122.1"/>
    </source>
</evidence>
<feature type="domain" description="Glutaredoxin" evidence="1">
    <location>
        <begin position="6"/>
        <end position="64"/>
    </location>
</feature>
<dbReference type="InterPro" id="IPR051548">
    <property type="entry name" value="Grx-like_ET"/>
</dbReference>
<evidence type="ECO:0000313" key="3">
    <source>
        <dbReference type="Proteomes" id="UP000192940"/>
    </source>
</evidence>
<dbReference type="InterPro" id="IPR002109">
    <property type="entry name" value="Glutaredoxin"/>
</dbReference>
<protein>
    <submittedName>
        <fullName evidence="2">Glutaredoxin</fullName>
    </submittedName>
</protein>
<dbReference type="CDD" id="cd02976">
    <property type="entry name" value="NrdH"/>
    <property type="match status" value="1"/>
</dbReference>
<name>A0A1X7G818_9BACL</name>
<dbReference type="Gene3D" id="3.40.30.10">
    <property type="entry name" value="Glutaredoxin"/>
    <property type="match status" value="1"/>
</dbReference>
<dbReference type="Proteomes" id="UP000192940">
    <property type="component" value="Chromosome I"/>
</dbReference>
<dbReference type="SUPFAM" id="SSF52833">
    <property type="entry name" value="Thioredoxin-like"/>
    <property type="match status" value="1"/>
</dbReference>
<reference evidence="2 3" key="1">
    <citation type="submission" date="2017-04" db="EMBL/GenBank/DDBJ databases">
        <authorList>
            <person name="Afonso C.L."/>
            <person name="Miller P.J."/>
            <person name="Scott M.A."/>
            <person name="Spackman E."/>
            <person name="Goraichik I."/>
            <person name="Dimitrov K.M."/>
            <person name="Suarez D.L."/>
            <person name="Swayne D.E."/>
        </authorList>
    </citation>
    <scope>NUCLEOTIDE SEQUENCE [LARGE SCALE GENOMIC DNA]</scope>
    <source>
        <strain evidence="2 3">N3/975</strain>
    </source>
</reference>
<dbReference type="PANTHER" id="PTHR34386">
    <property type="entry name" value="GLUTAREDOXIN"/>
    <property type="match status" value="1"/>
</dbReference>
<proteinExistence type="predicted"/>
<evidence type="ECO:0000259" key="1">
    <source>
        <dbReference type="Pfam" id="PF00462"/>
    </source>
</evidence>
<dbReference type="PANTHER" id="PTHR34386:SF1">
    <property type="entry name" value="GLUTAREDOXIN-LIKE PROTEIN NRDH"/>
    <property type="match status" value="1"/>
</dbReference>
<dbReference type="AlphaFoldDB" id="A0A1X7G818"/>
<dbReference type="InterPro" id="IPR036249">
    <property type="entry name" value="Thioredoxin-like_sf"/>
</dbReference>
<sequence length="81" mass="9643">MKKLKVEVYTTPTCEDCRNFKKFLNDHEISYKEYSIANEPKYADELRKRSGKTLVPTIYINDQVFFGFVFNRQEIEKLLLG</sequence>
<dbReference type="Pfam" id="PF00462">
    <property type="entry name" value="Glutaredoxin"/>
    <property type="match status" value="1"/>
</dbReference>